<dbReference type="EMBL" id="FNQV01000012">
    <property type="protein sequence ID" value="SEA59059.1"/>
    <property type="molecule type" value="Genomic_DNA"/>
</dbReference>
<dbReference type="GO" id="GO:0043024">
    <property type="term" value="F:ribosomal small subunit binding"/>
    <property type="evidence" value="ECO:0007669"/>
    <property type="project" value="TreeGrafter"/>
</dbReference>
<dbReference type="InterPro" id="IPR005662">
    <property type="entry name" value="GTPase_Era-like"/>
</dbReference>
<dbReference type="GO" id="GO:0005829">
    <property type="term" value="C:cytosol"/>
    <property type="evidence" value="ECO:0007669"/>
    <property type="project" value="TreeGrafter"/>
</dbReference>
<proteinExistence type="predicted"/>
<accession>A0A1H4CFF9</accession>
<feature type="transmembrane region" description="Helical" evidence="1">
    <location>
        <begin position="405"/>
        <end position="424"/>
    </location>
</feature>
<protein>
    <submittedName>
        <fullName evidence="3">50S ribosome-binding GTPase</fullName>
    </submittedName>
</protein>
<reference evidence="4" key="1">
    <citation type="submission" date="2016-10" db="EMBL/GenBank/DDBJ databases">
        <authorList>
            <person name="Varghese N."/>
            <person name="Submissions S."/>
        </authorList>
    </citation>
    <scope>NUCLEOTIDE SEQUENCE [LARGE SCALE GENOMIC DNA]</scope>
    <source>
        <strain evidence="4">KPR-1</strain>
    </source>
</reference>
<dbReference type="AlphaFoldDB" id="A0A1H4CFF9"/>
<sequence>MQLDLDGRIARIEQALAADARPWDTEEIDRAHSEILAIQNRRQIAGGHVVAALIGGTGSGKSSLFNALTGTDLADAGALRPTTEAATAFTWGEPASTLTTYLAIEPERVTSRTTELERAHEKALDGLVLLDLPDHDSVKDAHSGLVDRLLPLVDVLVWVVDPQKYADHILHSRYLAKMRRRADAMVVVMNHIDRVPEARRDTLLADLAGVLELDGLAGVPVIATSAATGEGIEELRRLLAIANAEPSMVERTASAELDAVVATLHNKLSETDSAVTPELVDDTSRELVTACGVDAVIDALEHAIAHPRDASVPPSQSPSYATVAAVGSTWAMRAQADLPEVWADRIDAAMPGVQELADDVHEAVAAVPRPPLRDTATRVATLVGFILATLGVVFLVLALMNLISASWLIGLGIAAGGLLLVGFASMRRTSRAKQAPRDYYDSVLEAVGTVVKTKLVEPTVAVLADHEELRSQLR</sequence>
<dbReference type="InterPro" id="IPR027417">
    <property type="entry name" value="P-loop_NTPase"/>
</dbReference>
<organism evidence="3 4">
    <name type="scientific">Bowdeniella nasicola</name>
    <dbReference type="NCBI Taxonomy" id="208480"/>
    <lineage>
        <taxon>Bacteria</taxon>
        <taxon>Bacillati</taxon>
        <taxon>Actinomycetota</taxon>
        <taxon>Actinomycetes</taxon>
        <taxon>Actinomycetales</taxon>
        <taxon>Actinomycetaceae</taxon>
        <taxon>Bowdeniella</taxon>
    </lineage>
</organism>
<dbReference type="Pfam" id="PF01926">
    <property type="entry name" value="MMR_HSR1"/>
    <property type="match status" value="1"/>
</dbReference>
<dbReference type="PANTHER" id="PTHR42698">
    <property type="entry name" value="GTPASE ERA"/>
    <property type="match status" value="1"/>
</dbReference>
<feature type="domain" description="G" evidence="2">
    <location>
        <begin position="51"/>
        <end position="190"/>
    </location>
</feature>
<dbReference type="GO" id="GO:0019843">
    <property type="term" value="F:rRNA binding"/>
    <property type="evidence" value="ECO:0007669"/>
    <property type="project" value="TreeGrafter"/>
</dbReference>
<dbReference type="Proteomes" id="UP000199288">
    <property type="component" value="Unassembled WGS sequence"/>
</dbReference>
<feature type="transmembrane region" description="Helical" evidence="1">
    <location>
        <begin position="379"/>
        <end position="399"/>
    </location>
</feature>
<keyword evidence="1" id="KW-1133">Transmembrane helix</keyword>
<dbReference type="RefSeq" id="WP_092565399.1">
    <property type="nucleotide sequence ID" value="NZ_FNQV01000012.1"/>
</dbReference>
<dbReference type="GO" id="GO:0000028">
    <property type="term" value="P:ribosomal small subunit assembly"/>
    <property type="evidence" value="ECO:0007669"/>
    <property type="project" value="TreeGrafter"/>
</dbReference>
<dbReference type="SUPFAM" id="SSF52540">
    <property type="entry name" value="P-loop containing nucleoside triphosphate hydrolases"/>
    <property type="match status" value="1"/>
</dbReference>
<dbReference type="InterPro" id="IPR006073">
    <property type="entry name" value="GTP-bd"/>
</dbReference>
<keyword evidence="1" id="KW-0812">Transmembrane</keyword>
<keyword evidence="4" id="KW-1185">Reference proteome</keyword>
<keyword evidence="1" id="KW-0472">Membrane</keyword>
<dbReference type="GO" id="GO:0005525">
    <property type="term" value="F:GTP binding"/>
    <property type="evidence" value="ECO:0007669"/>
    <property type="project" value="InterPro"/>
</dbReference>
<evidence type="ECO:0000256" key="1">
    <source>
        <dbReference type="SAM" id="Phobius"/>
    </source>
</evidence>
<evidence type="ECO:0000313" key="3">
    <source>
        <dbReference type="EMBL" id="SEA59059.1"/>
    </source>
</evidence>
<evidence type="ECO:0000313" key="4">
    <source>
        <dbReference type="Proteomes" id="UP000199288"/>
    </source>
</evidence>
<evidence type="ECO:0000259" key="2">
    <source>
        <dbReference type="Pfam" id="PF01926"/>
    </source>
</evidence>
<dbReference type="Gene3D" id="3.40.50.300">
    <property type="entry name" value="P-loop containing nucleotide triphosphate hydrolases"/>
    <property type="match status" value="1"/>
</dbReference>
<dbReference type="PANTHER" id="PTHR42698:SF1">
    <property type="entry name" value="GTPASE ERA, MITOCHONDRIAL"/>
    <property type="match status" value="1"/>
</dbReference>
<dbReference type="OrthoDB" id="974105at2"/>
<name>A0A1H4CFF9_9ACTO</name>
<gene>
    <name evidence="3" type="ORF">SAMN02910418_01956</name>
</gene>
<dbReference type="GO" id="GO:0003924">
    <property type="term" value="F:GTPase activity"/>
    <property type="evidence" value="ECO:0007669"/>
    <property type="project" value="InterPro"/>
</dbReference>